<protein>
    <submittedName>
        <fullName evidence="1">Dehydrogenase</fullName>
    </submittedName>
</protein>
<dbReference type="PRINTS" id="PR00411">
    <property type="entry name" value="PNDRDTASEI"/>
</dbReference>
<dbReference type="PANTHER" id="PTHR10668:SF105">
    <property type="entry name" value="DEHYDROGENASE-RELATED"/>
    <property type="match status" value="1"/>
</dbReference>
<evidence type="ECO:0000313" key="2">
    <source>
        <dbReference type="Proteomes" id="UP000641932"/>
    </source>
</evidence>
<gene>
    <name evidence="1" type="ORF">GCM10012280_51560</name>
</gene>
<reference evidence="1" key="1">
    <citation type="journal article" date="2014" name="Int. J. Syst. Evol. Microbiol.">
        <title>Complete genome sequence of Corynebacterium casei LMG S-19264T (=DSM 44701T), isolated from a smear-ripened cheese.</title>
        <authorList>
            <consortium name="US DOE Joint Genome Institute (JGI-PGF)"/>
            <person name="Walter F."/>
            <person name="Albersmeier A."/>
            <person name="Kalinowski J."/>
            <person name="Ruckert C."/>
        </authorList>
    </citation>
    <scope>NUCLEOTIDE SEQUENCE</scope>
    <source>
        <strain evidence="1">CGMCC 4.7201</strain>
    </source>
</reference>
<dbReference type="EMBL" id="BMMS01000024">
    <property type="protein sequence ID" value="GGO95106.1"/>
    <property type="molecule type" value="Genomic_DNA"/>
</dbReference>
<dbReference type="Gene3D" id="3.50.50.60">
    <property type="entry name" value="FAD/NAD(P)-binding domain"/>
    <property type="match status" value="1"/>
</dbReference>
<accession>A0A917ZUU6</accession>
<dbReference type="Proteomes" id="UP000641932">
    <property type="component" value="Unassembled WGS sequence"/>
</dbReference>
<evidence type="ECO:0000313" key="1">
    <source>
        <dbReference type="EMBL" id="GGO95106.1"/>
    </source>
</evidence>
<dbReference type="AlphaFoldDB" id="A0A917ZUU6"/>
<dbReference type="SUPFAM" id="SSF51905">
    <property type="entry name" value="FAD/NAD(P)-binding domain"/>
    <property type="match status" value="1"/>
</dbReference>
<sequence>MPYSVDAVVVGAGPNGLTAAVTLAEAGLSVEVFEAAEEVGGGARTEELTLPGFRHDPCSAVHPTGIGSPAFRRMPLAEHGLEWVHHDVPLAHPLPDGSAAVLARSVGETAMSMGPEDAGAYRRLVAPFTGRWDDLAADVLRPPLTGLPRHPALLARLGVLGVQPATLLARRFSGDRARGLFAGLAAHAITGLGTPLTSGVGLMFALAGHDVGWPIARGGSQAISDALAGHLRSLGGKIHTGRHIRSLTELPSARAYLFNTAPEGLLEIAGERLPARKAKALGGYRHGLAVFKIDYAMDGPVPWTAPEARRAGTVHVGGTLEEIDTALVRASRGLSPEAPFLITAQPTLADPTRAPEGKHVFYAYGHVPFGWTGDATDAMERQLERFAPGFRDLVLARHVTTPADIEAHNPNNIGGDIGVGSMAALHSLLRPALSPVPYTTGAPDIFLCSSATPPGPGVHGLCGHYAARTALRKAFGRKVPLSV</sequence>
<proteinExistence type="predicted"/>
<dbReference type="PANTHER" id="PTHR10668">
    <property type="entry name" value="PHYTOENE DEHYDROGENASE"/>
    <property type="match status" value="1"/>
</dbReference>
<dbReference type="Pfam" id="PF13450">
    <property type="entry name" value="NAD_binding_8"/>
    <property type="match status" value="1"/>
</dbReference>
<reference evidence="1" key="2">
    <citation type="submission" date="2020-09" db="EMBL/GenBank/DDBJ databases">
        <authorList>
            <person name="Sun Q."/>
            <person name="Zhou Y."/>
        </authorList>
    </citation>
    <scope>NUCLEOTIDE SEQUENCE</scope>
    <source>
        <strain evidence="1">CGMCC 4.7201</strain>
    </source>
</reference>
<dbReference type="InterPro" id="IPR036188">
    <property type="entry name" value="FAD/NAD-bd_sf"/>
</dbReference>
<keyword evidence="2" id="KW-1185">Reference proteome</keyword>
<organism evidence="1 2">
    <name type="scientific">Wenjunlia tyrosinilytica</name>
    <dbReference type="NCBI Taxonomy" id="1544741"/>
    <lineage>
        <taxon>Bacteria</taxon>
        <taxon>Bacillati</taxon>
        <taxon>Actinomycetota</taxon>
        <taxon>Actinomycetes</taxon>
        <taxon>Kitasatosporales</taxon>
        <taxon>Streptomycetaceae</taxon>
        <taxon>Wenjunlia</taxon>
    </lineage>
</organism>
<name>A0A917ZUU6_9ACTN</name>
<dbReference type="RefSeq" id="WP_189134172.1">
    <property type="nucleotide sequence ID" value="NZ_BMMS01000024.1"/>
</dbReference>
<comment type="caution">
    <text evidence="1">The sequence shown here is derived from an EMBL/GenBank/DDBJ whole genome shotgun (WGS) entry which is preliminary data.</text>
</comment>